<comment type="caution">
    <text evidence="5">The sequence shown here is derived from an EMBL/GenBank/DDBJ whole genome shotgun (WGS) entry which is preliminary data.</text>
</comment>
<dbReference type="CDD" id="cd03809">
    <property type="entry name" value="GT4_MtfB-like"/>
    <property type="match status" value="1"/>
</dbReference>
<sequence length="375" mass="42922">MVRRNHDAPSIAIDGREITNEGTGIGRYTKNLIINLLKIDKTTRYYVLTNGENVHLGEYENLTVLSSKSMKRGVWERKFVPEVLKKYKVSLFHNTRSGNTFFQPLDIPYVTTVHDIIPLKFQDEFPEKVVDRWKNFFPPYIDGARHIITVSKKTTEDLVAWTGIDKSKISIVYQGIDPMCERISKENAKLLMKQHYDLEQPYILTIGRKQHYKNIQTLLKACCLLPDQLKQDVKLVITGNGVENYQPIINELSLQEYVKPLGYVPEELLSVLYSGSELFAFPSLYEGFGLPPLEAMAYGVPVISSGIDTMKEILGDAAVYFDPNNPQDIAEKIKLMLNDSSLCKEISEKGLEQVKKYSWEETARQTLQVYRSLLN</sequence>
<dbReference type="PANTHER" id="PTHR46401:SF2">
    <property type="entry name" value="GLYCOSYLTRANSFERASE WBBK-RELATED"/>
    <property type="match status" value="1"/>
</dbReference>
<evidence type="ECO:0000256" key="1">
    <source>
        <dbReference type="ARBA" id="ARBA00009481"/>
    </source>
</evidence>
<feature type="domain" description="Glycosyl transferase family 1" evidence="3">
    <location>
        <begin position="197"/>
        <end position="350"/>
    </location>
</feature>
<feature type="domain" description="Glycosyltransferase subfamily 4-like N-terminal" evidence="4">
    <location>
        <begin position="24"/>
        <end position="178"/>
    </location>
</feature>
<keyword evidence="6" id="KW-1185">Reference proteome</keyword>
<dbReference type="Pfam" id="PF13439">
    <property type="entry name" value="Glyco_transf_4"/>
    <property type="match status" value="1"/>
</dbReference>
<evidence type="ECO:0000256" key="2">
    <source>
        <dbReference type="ARBA" id="ARBA00022679"/>
    </source>
</evidence>
<dbReference type="Pfam" id="PF00534">
    <property type="entry name" value="Glycos_transf_1"/>
    <property type="match status" value="1"/>
</dbReference>
<evidence type="ECO:0000313" key="5">
    <source>
        <dbReference type="EMBL" id="MFC3886615.1"/>
    </source>
</evidence>
<dbReference type="PANTHER" id="PTHR46401">
    <property type="entry name" value="GLYCOSYLTRANSFERASE WBBK-RELATED"/>
    <property type="match status" value="1"/>
</dbReference>
<evidence type="ECO:0000259" key="3">
    <source>
        <dbReference type="Pfam" id="PF00534"/>
    </source>
</evidence>
<organism evidence="5 6">
    <name type="scientific">Bacillus songklensis</name>
    <dbReference type="NCBI Taxonomy" id="1069116"/>
    <lineage>
        <taxon>Bacteria</taxon>
        <taxon>Bacillati</taxon>
        <taxon>Bacillota</taxon>
        <taxon>Bacilli</taxon>
        <taxon>Bacillales</taxon>
        <taxon>Bacillaceae</taxon>
        <taxon>Bacillus</taxon>
    </lineage>
</organism>
<protein>
    <submittedName>
        <fullName evidence="5">Glycosyltransferase family 4 protein</fullName>
    </submittedName>
</protein>
<dbReference type="Gene3D" id="3.40.50.2000">
    <property type="entry name" value="Glycogen Phosphorylase B"/>
    <property type="match status" value="2"/>
</dbReference>
<dbReference type="InterPro" id="IPR028098">
    <property type="entry name" value="Glyco_trans_4-like_N"/>
</dbReference>
<proteinExistence type="inferred from homology"/>
<dbReference type="SUPFAM" id="SSF53756">
    <property type="entry name" value="UDP-Glycosyltransferase/glycogen phosphorylase"/>
    <property type="match status" value="1"/>
</dbReference>
<keyword evidence="2" id="KW-0808">Transferase</keyword>
<evidence type="ECO:0000259" key="4">
    <source>
        <dbReference type="Pfam" id="PF13439"/>
    </source>
</evidence>
<dbReference type="InterPro" id="IPR001296">
    <property type="entry name" value="Glyco_trans_1"/>
</dbReference>
<dbReference type="EMBL" id="JBHRZT010000073">
    <property type="protein sequence ID" value="MFC3886615.1"/>
    <property type="molecule type" value="Genomic_DNA"/>
</dbReference>
<name>A0ABV8B9L2_9BACI</name>
<accession>A0ABV8B9L2</accession>
<evidence type="ECO:0000313" key="6">
    <source>
        <dbReference type="Proteomes" id="UP001595752"/>
    </source>
</evidence>
<reference evidence="6" key="1">
    <citation type="journal article" date="2019" name="Int. J. Syst. Evol. Microbiol.">
        <title>The Global Catalogue of Microorganisms (GCM) 10K type strain sequencing project: providing services to taxonomists for standard genome sequencing and annotation.</title>
        <authorList>
            <consortium name="The Broad Institute Genomics Platform"/>
            <consortium name="The Broad Institute Genome Sequencing Center for Infectious Disease"/>
            <person name="Wu L."/>
            <person name="Ma J."/>
        </authorList>
    </citation>
    <scope>NUCLEOTIDE SEQUENCE [LARGE SCALE GENOMIC DNA]</scope>
    <source>
        <strain evidence="6">CCUG 61889</strain>
    </source>
</reference>
<dbReference type="Proteomes" id="UP001595752">
    <property type="component" value="Unassembled WGS sequence"/>
</dbReference>
<comment type="similarity">
    <text evidence="1">Belongs to the glycosyltransferase group 1 family. Glycosyltransferase 4 subfamily.</text>
</comment>
<dbReference type="RefSeq" id="WP_377919031.1">
    <property type="nucleotide sequence ID" value="NZ_JBHRZT010000073.1"/>
</dbReference>
<gene>
    <name evidence="5" type="ORF">ACFOU2_25215</name>
</gene>